<evidence type="ECO:0000259" key="1">
    <source>
        <dbReference type="Pfam" id="PF23296"/>
    </source>
</evidence>
<dbReference type="OrthoDB" id="8684941at2"/>
<dbReference type="InterPro" id="IPR055507">
    <property type="entry name" value="DUF7079"/>
</dbReference>
<dbReference type="Pfam" id="PF23296">
    <property type="entry name" value="DUF7079"/>
    <property type="match status" value="1"/>
</dbReference>
<name>A0A0K1QM36_PSEFL</name>
<dbReference type="RefSeq" id="WP_031319083.1">
    <property type="nucleotide sequence ID" value="NZ_CP010945.1"/>
</dbReference>
<organism evidence="2 3">
    <name type="scientific">Pseudomonas fluorescens NCIMB 11764</name>
    <dbReference type="NCBI Taxonomy" id="1221522"/>
    <lineage>
        <taxon>Bacteria</taxon>
        <taxon>Pseudomonadati</taxon>
        <taxon>Pseudomonadota</taxon>
        <taxon>Gammaproteobacteria</taxon>
        <taxon>Pseudomonadales</taxon>
        <taxon>Pseudomonadaceae</taxon>
        <taxon>Pseudomonas</taxon>
    </lineage>
</organism>
<accession>A0A0K1QM36</accession>
<dbReference type="Proteomes" id="UP000017175">
    <property type="component" value="Chromosome"/>
</dbReference>
<gene>
    <name evidence="2" type="ORF">B723_10550</name>
</gene>
<evidence type="ECO:0000313" key="3">
    <source>
        <dbReference type="Proteomes" id="UP000017175"/>
    </source>
</evidence>
<dbReference type="AlphaFoldDB" id="A0A0K1QM36"/>
<dbReference type="EMBL" id="CP010945">
    <property type="protein sequence ID" value="AKV06816.1"/>
    <property type="molecule type" value="Genomic_DNA"/>
</dbReference>
<protein>
    <recommendedName>
        <fullName evidence="1">DUF7079 domain-containing protein</fullName>
    </recommendedName>
</protein>
<sequence length="118" mass="13807">MGYLLSRSELTKIRAALSDPFNDSPVDYDYIAEQVKGVDRQTLHEILYSEVAPVCFTNIESAVPSVWTGFDPDALNAMIEERLAARENNWFRRQFDKLLVRWLSYHYGYVWKEIVSRL</sequence>
<proteinExistence type="predicted"/>
<evidence type="ECO:0000313" key="2">
    <source>
        <dbReference type="EMBL" id="AKV06816.1"/>
    </source>
</evidence>
<feature type="domain" description="DUF7079" evidence="1">
    <location>
        <begin position="12"/>
        <end position="116"/>
    </location>
</feature>
<reference evidence="2 3" key="1">
    <citation type="journal article" date="2012" name="J. Bacteriol.">
        <title>Draft genome sequence of the cyanide-utilizing bacterium Pseudomonas fluorescens strain NCIMB 11764.</title>
        <authorList>
            <person name="Vilo C.A."/>
            <person name="Benedik M.J."/>
            <person name="Kunz D.A."/>
            <person name="Dong Q."/>
        </authorList>
    </citation>
    <scope>NUCLEOTIDE SEQUENCE [LARGE SCALE GENOMIC DNA]</scope>
    <source>
        <strain evidence="2 3">NCIMB 11764</strain>
    </source>
</reference>